<accession>A0A7V5PN91</accession>
<comment type="catalytic activity">
    <reaction evidence="13">
        <text>ATP + H2O = ADP + phosphate + H(+)</text>
        <dbReference type="Rhea" id="RHEA:13065"/>
        <dbReference type="ChEBI" id="CHEBI:15377"/>
        <dbReference type="ChEBI" id="CHEBI:15378"/>
        <dbReference type="ChEBI" id="CHEBI:30616"/>
        <dbReference type="ChEBI" id="CHEBI:43474"/>
        <dbReference type="ChEBI" id="CHEBI:456216"/>
        <dbReference type="EC" id="5.6.2.4"/>
    </reaction>
</comment>
<evidence type="ECO:0000256" key="7">
    <source>
        <dbReference type="ARBA" id="ARBA00023235"/>
    </source>
</evidence>
<comment type="subunit">
    <text evidence="9">DNA polymerase III contains a core (composed of alpha, epsilon and theta chains) that associates with a tau subunit. This core dimerizes to form the POLIII' complex. PolIII' associates with the gamma complex (composed of gamma, delta, delta', psi and chi chains) and with the beta chain to form the complete DNA polymerase III complex.</text>
</comment>
<dbReference type="SUPFAM" id="SSF52540">
    <property type="entry name" value="P-loop containing nucleoside triphosphate hydrolases"/>
    <property type="match status" value="1"/>
</dbReference>
<evidence type="ECO:0000256" key="13">
    <source>
        <dbReference type="ARBA" id="ARBA00048988"/>
    </source>
</evidence>
<evidence type="ECO:0000256" key="9">
    <source>
        <dbReference type="ARBA" id="ARBA00026073"/>
    </source>
</evidence>
<dbReference type="InterPro" id="IPR013986">
    <property type="entry name" value="DExx_box_DNA_helicase_dom_sf"/>
</dbReference>
<dbReference type="AlphaFoldDB" id="A0A7V5PN91"/>
<comment type="catalytic activity">
    <reaction evidence="10">
        <text>Couples ATP hydrolysis with the unwinding of duplex DNA by translocating in the 3'-5' direction.</text>
        <dbReference type="EC" id="5.6.2.4"/>
    </reaction>
</comment>
<feature type="domain" description="UvrD-like helicase C-terminal" evidence="16">
    <location>
        <begin position="223"/>
        <end position="576"/>
    </location>
</feature>
<dbReference type="Proteomes" id="UP000886124">
    <property type="component" value="Unassembled WGS sequence"/>
</dbReference>
<dbReference type="GO" id="GO:0003677">
    <property type="term" value="F:DNA binding"/>
    <property type="evidence" value="ECO:0007669"/>
    <property type="project" value="UniProtKB-KW"/>
</dbReference>
<dbReference type="EC" id="5.6.2.4" evidence="11"/>
<name>A0A7V5PN91_CALAY</name>
<dbReference type="InterPro" id="IPR012337">
    <property type="entry name" value="RNaseH-like_sf"/>
</dbReference>
<protein>
    <recommendedName>
        <fullName evidence="11">DNA 3'-5' helicase</fullName>
        <ecNumber evidence="11">5.6.2.4</ecNumber>
    </recommendedName>
    <alternativeName>
        <fullName evidence="12">DNA 3'-5' helicase II</fullName>
    </alternativeName>
</protein>
<evidence type="ECO:0000259" key="15">
    <source>
        <dbReference type="PROSITE" id="PS51198"/>
    </source>
</evidence>
<dbReference type="InterPro" id="IPR027417">
    <property type="entry name" value="P-loop_NTPase"/>
</dbReference>
<evidence type="ECO:0000256" key="14">
    <source>
        <dbReference type="PROSITE-ProRule" id="PRU00560"/>
    </source>
</evidence>
<dbReference type="Gene3D" id="1.10.486.10">
    <property type="entry name" value="PCRA, domain 4"/>
    <property type="match status" value="1"/>
</dbReference>
<keyword evidence="5 14" id="KW-0067">ATP-binding</keyword>
<keyword evidence="7" id="KW-0413">Isomerase</keyword>
<evidence type="ECO:0000256" key="12">
    <source>
        <dbReference type="ARBA" id="ARBA00034923"/>
    </source>
</evidence>
<dbReference type="GO" id="GO:0006260">
    <property type="term" value="P:DNA replication"/>
    <property type="evidence" value="ECO:0007669"/>
    <property type="project" value="InterPro"/>
</dbReference>
<evidence type="ECO:0000256" key="3">
    <source>
        <dbReference type="ARBA" id="ARBA00022801"/>
    </source>
</evidence>
<dbReference type="Gene3D" id="3.40.50.300">
    <property type="entry name" value="P-loop containing nucleotide triphosphate hydrolases"/>
    <property type="match status" value="2"/>
</dbReference>
<dbReference type="GO" id="GO:0005524">
    <property type="term" value="F:ATP binding"/>
    <property type="evidence" value="ECO:0007669"/>
    <property type="project" value="UniProtKB-UniRule"/>
</dbReference>
<dbReference type="GO" id="GO:0004527">
    <property type="term" value="F:exonuclease activity"/>
    <property type="evidence" value="ECO:0007669"/>
    <property type="project" value="UniProtKB-ARBA"/>
</dbReference>
<keyword evidence="2 14" id="KW-0547">Nucleotide-binding</keyword>
<dbReference type="GO" id="GO:0003887">
    <property type="term" value="F:DNA-directed DNA polymerase activity"/>
    <property type="evidence" value="ECO:0007669"/>
    <property type="project" value="InterPro"/>
</dbReference>
<dbReference type="EMBL" id="DROD01000110">
    <property type="protein sequence ID" value="HHJ51857.1"/>
    <property type="molecule type" value="Genomic_DNA"/>
</dbReference>
<dbReference type="GO" id="GO:0000725">
    <property type="term" value="P:recombinational repair"/>
    <property type="evidence" value="ECO:0007669"/>
    <property type="project" value="TreeGrafter"/>
</dbReference>
<evidence type="ECO:0000313" key="17">
    <source>
        <dbReference type="EMBL" id="HHJ51857.1"/>
    </source>
</evidence>
<evidence type="ECO:0000256" key="11">
    <source>
        <dbReference type="ARBA" id="ARBA00034808"/>
    </source>
</evidence>
<dbReference type="Gene3D" id="1.10.10.160">
    <property type="match status" value="1"/>
</dbReference>
<dbReference type="Pfam" id="PF00929">
    <property type="entry name" value="RNase_T"/>
    <property type="match status" value="1"/>
</dbReference>
<dbReference type="SMART" id="SM00479">
    <property type="entry name" value="EXOIII"/>
    <property type="match status" value="1"/>
</dbReference>
<proteinExistence type="inferred from homology"/>
<dbReference type="PROSITE" id="PS51198">
    <property type="entry name" value="UVRD_HELICASE_ATP_BIND"/>
    <property type="match status" value="1"/>
</dbReference>
<dbReference type="NCBIfam" id="TIGR00573">
    <property type="entry name" value="dnaq"/>
    <property type="match status" value="1"/>
</dbReference>
<dbReference type="GO" id="GO:0043138">
    <property type="term" value="F:3'-5' DNA helicase activity"/>
    <property type="evidence" value="ECO:0007669"/>
    <property type="project" value="UniProtKB-EC"/>
</dbReference>
<keyword evidence="4 14" id="KW-0347">Helicase</keyword>
<dbReference type="PANTHER" id="PTHR11070">
    <property type="entry name" value="UVRD / RECB / PCRA DNA HELICASE FAMILY MEMBER"/>
    <property type="match status" value="1"/>
</dbReference>
<evidence type="ECO:0000256" key="1">
    <source>
        <dbReference type="ARBA" id="ARBA00009922"/>
    </source>
</evidence>
<dbReference type="InterPro" id="IPR036397">
    <property type="entry name" value="RNaseH_sf"/>
</dbReference>
<evidence type="ECO:0000256" key="8">
    <source>
        <dbReference type="ARBA" id="ARBA00025483"/>
    </source>
</evidence>
<reference evidence="17" key="1">
    <citation type="journal article" date="2020" name="mSystems">
        <title>Genome- and Community-Level Interaction Insights into Carbon Utilization and Element Cycling Functions of Hydrothermarchaeota in Hydrothermal Sediment.</title>
        <authorList>
            <person name="Zhou Z."/>
            <person name="Liu Y."/>
            <person name="Xu W."/>
            <person name="Pan J."/>
            <person name="Luo Z.H."/>
            <person name="Li M."/>
        </authorList>
    </citation>
    <scope>NUCLEOTIDE SEQUENCE [LARGE SCALE GENOMIC DNA]</scope>
    <source>
        <strain evidence="17">HyVt-527</strain>
    </source>
</reference>
<feature type="non-terminal residue" evidence="17">
    <location>
        <position position="811"/>
    </location>
</feature>
<organism evidence="17">
    <name type="scientific">Caldithrix abyssi</name>
    <dbReference type="NCBI Taxonomy" id="187145"/>
    <lineage>
        <taxon>Bacteria</taxon>
        <taxon>Pseudomonadati</taxon>
        <taxon>Calditrichota</taxon>
        <taxon>Calditrichia</taxon>
        <taxon>Calditrichales</taxon>
        <taxon>Calditrichaceae</taxon>
        <taxon>Caldithrix</taxon>
    </lineage>
</organism>
<dbReference type="CDD" id="cd17932">
    <property type="entry name" value="DEXQc_UvrD"/>
    <property type="match status" value="1"/>
</dbReference>
<evidence type="ECO:0000256" key="2">
    <source>
        <dbReference type="ARBA" id="ARBA00022741"/>
    </source>
</evidence>
<comment type="function">
    <text evidence="8">DNA polymerase III is a complex, multichain enzyme responsible for most of the replicative synthesis in bacteria. The epsilon subunit contain the editing function and is a proofreading 3'-5' exonuclease.</text>
</comment>
<dbReference type="PANTHER" id="PTHR11070:SF2">
    <property type="entry name" value="ATP-DEPENDENT DNA HELICASE SRS2"/>
    <property type="match status" value="1"/>
</dbReference>
<feature type="non-terminal residue" evidence="17">
    <location>
        <position position="1"/>
    </location>
</feature>
<evidence type="ECO:0000256" key="6">
    <source>
        <dbReference type="ARBA" id="ARBA00023125"/>
    </source>
</evidence>
<comment type="caution">
    <text evidence="17">The sequence shown here is derived from an EMBL/GenBank/DDBJ whole genome shotgun (WGS) entry which is preliminary data.</text>
</comment>
<dbReference type="InterPro" id="IPR014017">
    <property type="entry name" value="DNA_helicase_UvrD-like_C"/>
</dbReference>
<dbReference type="CDD" id="cd06127">
    <property type="entry name" value="DEDDh"/>
    <property type="match status" value="1"/>
</dbReference>
<dbReference type="Pfam" id="PF00580">
    <property type="entry name" value="UvrD-helicase"/>
    <property type="match status" value="1"/>
</dbReference>
<keyword evidence="6" id="KW-0238">DNA-binding</keyword>
<gene>
    <name evidence="17" type="ORF">ENJ89_01570</name>
</gene>
<dbReference type="InterPro" id="IPR006054">
    <property type="entry name" value="DnaQ"/>
</dbReference>
<evidence type="ECO:0000256" key="10">
    <source>
        <dbReference type="ARBA" id="ARBA00034617"/>
    </source>
</evidence>
<dbReference type="InterPro" id="IPR013520">
    <property type="entry name" value="Ribonucl_H"/>
</dbReference>
<evidence type="ECO:0000256" key="5">
    <source>
        <dbReference type="ARBA" id="ARBA00022840"/>
    </source>
</evidence>
<dbReference type="SUPFAM" id="SSF53098">
    <property type="entry name" value="Ribonuclease H-like"/>
    <property type="match status" value="1"/>
</dbReference>
<evidence type="ECO:0000259" key="16">
    <source>
        <dbReference type="PROSITE" id="PS51217"/>
    </source>
</evidence>
<evidence type="ECO:0000256" key="4">
    <source>
        <dbReference type="ARBA" id="ARBA00022806"/>
    </source>
</evidence>
<keyword evidence="3 14" id="KW-0378">Hydrolase</keyword>
<sequence length="811" mass="94686">AQILALTFSNKAVQEIKVRLRQVLAEEAEKVRAFTFHSFCLEVLRRYPEKAGLHKHFSVCDEAYQKRLVLELIKCRVRHNPERKVAGVLLAFSNHVLKDKPLPTFSSLIYEDYLAHLEKHKFVDFNLLLKKTLELFSNHEDILEQYRFLNQSVLVDEFQDTDPIQYAIARLLALKHRNIFVVADDDQSIYAWRGAHPENIRQYMQDFNIEKPIILEENYRCSRLIMDAAQTLVQSTDRVHPEKEIHSVRDNQTRIKAFFFRTENEEIKYILKKITDWHRNHGVDYSQIAILYPRHIFGEKLTPFFLKGKIPFQLAAGRNLGDHPVMKRILLYLHLIRDPSDALVLEELVEKELGQHIYKQIQDVQRLNGSTFKKALNDLAAREDISYKLRNQLNTFIGNIANLVNLKSFFTFNRLISEILKGIRELDFSYLQRQAGKIENIEYGKIHCRRDNVNLWIYHSDPALQFIAQQMLEKALKRPVHPLDQEKVIHVKSNDFILFLEPFNLEKVPARYELLFKRHSDRRKGALSELFRWLQAQLVSEENIFQNYVVFDLETTGKNPETCGIVEIAAVKVENGQITSEFQQLINPEQPIEAGAQSVHHISPQDVADAPTIEQVWPQFTDFIGDALLIAHNGYSFDFKIMDRLSREKGLRRIRNTRYDSLILARNLFPNQQNSIDGLVQRFRLDAGTRHRALDDVRVLHEIFQRLLDINKQMETKAQGEDLAEFVALGNLLENKISATEDRIYFIAGIKKLTSPFSAVRKSYAQKFGIPDEELTQNIQRVRERMNIPGEDLLSQEEFFQRVLTTANEFN</sequence>
<dbReference type="Gene3D" id="3.30.420.10">
    <property type="entry name" value="Ribonuclease H-like superfamily/Ribonuclease H"/>
    <property type="match status" value="1"/>
</dbReference>
<dbReference type="InterPro" id="IPR014016">
    <property type="entry name" value="UvrD-like_ATP-bd"/>
</dbReference>
<dbReference type="PROSITE" id="PS51217">
    <property type="entry name" value="UVRD_HELICASE_CTER"/>
    <property type="match status" value="1"/>
</dbReference>
<feature type="domain" description="UvrD-like helicase ATP-binding" evidence="15">
    <location>
        <begin position="1"/>
        <end position="222"/>
    </location>
</feature>
<comment type="similarity">
    <text evidence="1">Belongs to the helicase family. UvrD subfamily.</text>
</comment>
<dbReference type="InterPro" id="IPR000212">
    <property type="entry name" value="DNA_helicase_UvrD/REP"/>
</dbReference>
<comment type="caution">
    <text evidence="14">Lacks conserved residue(s) required for the propagation of feature annotation.</text>
</comment>
<dbReference type="FunFam" id="3.30.420.10:FF:000045">
    <property type="entry name" value="3'-5' exonuclease DinG"/>
    <property type="match status" value="1"/>
</dbReference>